<dbReference type="AlphaFoldDB" id="A0A8T7M820"/>
<keyword evidence="6 8" id="KW-0378">Hydrolase</keyword>
<dbReference type="GO" id="GO:0000272">
    <property type="term" value="P:polysaccharide catabolic process"/>
    <property type="evidence" value="ECO:0007669"/>
    <property type="project" value="InterPro"/>
</dbReference>
<evidence type="ECO:0000256" key="2">
    <source>
        <dbReference type="ARBA" id="ARBA00004613"/>
    </source>
</evidence>
<dbReference type="InterPro" id="IPR017853">
    <property type="entry name" value="GH"/>
</dbReference>
<dbReference type="Pfam" id="PF00150">
    <property type="entry name" value="Cellulase"/>
    <property type="match status" value="1"/>
</dbReference>
<evidence type="ECO:0000256" key="7">
    <source>
        <dbReference type="ARBA" id="ARBA00023295"/>
    </source>
</evidence>
<comment type="similarity">
    <text evidence="8">Belongs to the glycosyl hydrolase 5 (cellulase A) family.</text>
</comment>
<dbReference type="InterPro" id="IPR001547">
    <property type="entry name" value="Glyco_hydro_5"/>
</dbReference>
<dbReference type="InterPro" id="IPR045053">
    <property type="entry name" value="MAN-like"/>
</dbReference>
<evidence type="ECO:0000256" key="6">
    <source>
        <dbReference type="ARBA" id="ARBA00022801"/>
    </source>
</evidence>
<dbReference type="Gene3D" id="3.20.20.80">
    <property type="entry name" value="Glycosidases"/>
    <property type="match status" value="1"/>
</dbReference>
<evidence type="ECO:0000256" key="1">
    <source>
        <dbReference type="ARBA" id="ARBA00001678"/>
    </source>
</evidence>
<reference evidence="11 12" key="1">
    <citation type="submission" date="2020-06" db="EMBL/GenBank/DDBJ databases">
        <title>Anoxygenic phototrophic Chloroflexota member uses a Type I reaction center.</title>
        <authorList>
            <person name="Tsuji J.M."/>
            <person name="Shaw N.A."/>
            <person name="Nagashima S."/>
            <person name="Venkiteswaran J."/>
            <person name="Schiff S.L."/>
            <person name="Hanada S."/>
            <person name="Tank M."/>
            <person name="Neufeld J.D."/>
        </authorList>
    </citation>
    <scope>NUCLEOTIDE SEQUENCE [LARGE SCALE GENOMIC DNA]</scope>
    <source>
        <strain evidence="11">L227-S17</strain>
    </source>
</reference>
<dbReference type="PANTHER" id="PTHR31451:SF39">
    <property type="entry name" value="MANNAN ENDO-1,4-BETA-MANNOSIDASE 1"/>
    <property type="match status" value="1"/>
</dbReference>
<feature type="transmembrane region" description="Helical" evidence="9">
    <location>
        <begin position="529"/>
        <end position="549"/>
    </location>
</feature>
<keyword evidence="9" id="KW-0812">Transmembrane</keyword>
<evidence type="ECO:0000256" key="8">
    <source>
        <dbReference type="RuleBase" id="RU361153"/>
    </source>
</evidence>
<accession>A0A8T7M820</accession>
<keyword evidence="9" id="KW-1133">Transmembrane helix</keyword>
<evidence type="ECO:0000256" key="9">
    <source>
        <dbReference type="SAM" id="Phobius"/>
    </source>
</evidence>
<dbReference type="InterPro" id="IPR018087">
    <property type="entry name" value="Glyco_hydro_5_CS"/>
</dbReference>
<feature type="domain" description="Glycoside hydrolase family 5" evidence="10">
    <location>
        <begin position="216"/>
        <end position="470"/>
    </location>
</feature>
<dbReference type="EMBL" id="JACATZ010000003">
    <property type="protein sequence ID" value="NWJ48287.1"/>
    <property type="molecule type" value="Genomic_DNA"/>
</dbReference>
<dbReference type="PROSITE" id="PS00659">
    <property type="entry name" value="GLYCOSYL_HYDROL_F5"/>
    <property type="match status" value="1"/>
</dbReference>
<keyword evidence="5" id="KW-0732">Signal</keyword>
<evidence type="ECO:0000259" key="10">
    <source>
        <dbReference type="Pfam" id="PF00150"/>
    </source>
</evidence>
<comment type="catalytic activity">
    <reaction evidence="1">
        <text>Random hydrolysis of (1-&gt;4)-beta-D-mannosidic linkages in mannans, galactomannans and glucomannans.</text>
        <dbReference type="EC" id="3.2.1.78"/>
    </reaction>
</comment>
<evidence type="ECO:0000256" key="4">
    <source>
        <dbReference type="ARBA" id="ARBA00022525"/>
    </source>
</evidence>
<dbReference type="GO" id="GO:0005576">
    <property type="term" value="C:extracellular region"/>
    <property type="evidence" value="ECO:0007669"/>
    <property type="project" value="UniProtKB-SubCell"/>
</dbReference>
<evidence type="ECO:0000256" key="3">
    <source>
        <dbReference type="ARBA" id="ARBA00012706"/>
    </source>
</evidence>
<protein>
    <recommendedName>
        <fullName evidence="3">mannan endo-1,4-beta-mannosidase</fullName>
        <ecNumber evidence="3">3.2.1.78</ecNumber>
    </recommendedName>
</protein>
<dbReference type="GO" id="GO:0016985">
    <property type="term" value="F:mannan endo-1,4-beta-mannosidase activity"/>
    <property type="evidence" value="ECO:0007669"/>
    <property type="project" value="TreeGrafter"/>
</dbReference>
<dbReference type="PANTHER" id="PTHR31451">
    <property type="match status" value="1"/>
</dbReference>
<keyword evidence="4" id="KW-0964">Secreted</keyword>
<dbReference type="Proteomes" id="UP000521676">
    <property type="component" value="Unassembled WGS sequence"/>
</dbReference>
<comment type="caution">
    <text evidence="11">The sequence shown here is derived from an EMBL/GenBank/DDBJ whole genome shotgun (WGS) entry which is preliminary data.</text>
</comment>
<keyword evidence="9" id="KW-0472">Membrane</keyword>
<organism evidence="11 12">
    <name type="scientific">Candidatus Chlorohelix allophototropha</name>
    <dbReference type="NCBI Taxonomy" id="3003348"/>
    <lineage>
        <taxon>Bacteria</taxon>
        <taxon>Bacillati</taxon>
        <taxon>Chloroflexota</taxon>
        <taxon>Chloroflexia</taxon>
        <taxon>Candidatus Chloroheliales</taxon>
        <taxon>Candidatus Chloroheliaceae</taxon>
        <taxon>Candidatus Chlorohelix</taxon>
    </lineage>
</organism>
<keyword evidence="7 8" id="KW-0326">Glycosidase</keyword>
<evidence type="ECO:0000256" key="5">
    <source>
        <dbReference type="ARBA" id="ARBA00022729"/>
    </source>
</evidence>
<evidence type="ECO:0000313" key="11">
    <source>
        <dbReference type="EMBL" id="NWJ48287.1"/>
    </source>
</evidence>
<sequence length="580" mass="65811">MMLISLVGIFLILKGAGAIITYFQEGADPGSALNIVPNKPPDYQTKVVWLPDDPDTGRVMEPFTRDQIEAAYIRAWLQWNLSQEKGSAYGLKTYFTGPTLDAISNAIQQSVSNGFKITQTTTEHHPQLHFYSADGSIVSFTEEGARVEQIIRDKSGQVILADERNSRYDVVMLLEDGNWRIRHMVRINETNPADNKFVTVPKTGFVRVDGATLTLDGQPFQAAGVNYYPQATPWDKFWLSYKPTIIDEDLKRVKDLGLNTLRIFVPFTQFGGTTPTEAYLKLLDDFLKRADQQGLKVIVTLFDFRTDYNPLLWADADRHLETILTRFKDYASVLAWDLKNEPDLDYKTGGRETVDLWLRHVAITAREFDPNHLITIGWSTSSVAATASNLVDFVSFHYYTPAVNLPAEYNRLKTATADKAIMVTEFGLPTWNTFFPNGHSEPEQAEYYADIIKFLRASGSAGYMAWTLYDFSYIPGSVAGALPWQNGPQKELGILKADGKPKPAAALLAPGSSLDVTRVPSWAQFLKPFWLGSLVMLLLFIYLVWRFRLVERSIGMFKRFRMALFNVPSRFLRLFRRKRR</sequence>
<name>A0A8T7M820_9CHLR</name>
<dbReference type="SUPFAM" id="SSF51445">
    <property type="entry name" value="(Trans)glycosidases"/>
    <property type="match status" value="1"/>
</dbReference>
<proteinExistence type="inferred from homology"/>
<comment type="subcellular location">
    <subcellularLocation>
        <location evidence="2">Secreted</location>
    </subcellularLocation>
</comment>
<gene>
    <name evidence="11" type="ORF">HXX08_20725</name>
</gene>
<dbReference type="EC" id="3.2.1.78" evidence="3"/>
<evidence type="ECO:0000313" key="12">
    <source>
        <dbReference type="Proteomes" id="UP000521676"/>
    </source>
</evidence>